<evidence type="ECO:0000256" key="8">
    <source>
        <dbReference type="PROSITE-ProRule" id="PRU00076"/>
    </source>
</evidence>
<comment type="caution">
    <text evidence="8">Lacks conserved residue(s) required for the propagation of feature annotation.</text>
</comment>
<evidence type="ECO:0000259" key="9">
    <source>
        <dbReference type="PROSITE" id="PS50026"/>
    </source>
</evidence>
<dbReference type="GO" id="GO:0005509">
    <property type="term" value="F:calcium ion binding"/>
    <property type="evidence" value="ECO:0007669"/>
    <property type="project" value="InterPro"/>
</dbReference>
<dbReference type="Pfam" id="PF14670">
    <property type="entry name" value="FXa_inhibition"/>
    <property type="match status" value="1"/>
</dbReference>
<dbReference type="KEGG" id="lgi:LOTGIDRAFT_88990"/>
<dbReference type="RefSeq" id="XP_009056643.1">
    <property type="nucleotide sequence ID" value="XM_009058395.1"/>
</dbReference>
<dbReference type="SMART" id="SM00181">
    <property type="entry name" value="EGF"/>
    <property type="match status" value="2"/>
</dbReference>
<keyword evidence="3 8" id="KW-0245">EGF-like domain</keyword>
<keyword evidence="6 8" id="KW-1015">Disulfide bond</keyword>
<accession>V4BU46</accession>
<evidence type="ECO:0000256" key="2">
    <source>
        <dbReference type="ARBA" id="ARBA00022525"/>
    </source>
</evidence>
<reference evidence="10 11" key="1">
    <citation type="journal article" date="2013" name="Nature">
        <title>Insights into bilaterian evolution from three spiralian genomes.</title>
        <authorList>
            <person name="Simakov O."/>
            <person name="Marletaz F."/>
            <person name="Cho S.J."/>
            <person name="Edsinger-Gonzales E."/>
            <person name="Havlak P."/>
            <person name="Hellsten U."/>
            <person name="Kuo D.H."/>
            <person name="Larsson T."/>
            <person name="Lv J."/>
            <person name="Arendt D."/>
            <person name="Savage R."/>
            <person name="Osoegawa K."/>
            <person name="de Jong P."/>
            <person name="Grimwood J."/>
            <person name="Chapman J.A."/>
            <person name="Shapiro H."/>
            <person name="Aerts A."/>
            <person name="Otillar R.P."/>
            <person name="Terry A.Y."/>
            <person name="Boore J.L."/>
            <person name="Grigoriev I.V."/>
            <person name="Lindberg D.R."/>
            <person name="Seaver E.C."/>
            <person name="Weisblat D.A."/>
            <person name="Putnam N.H."/>
            <person name="Rokhsar D.S."/>
        </authorList>
    </citation>
    <scope>NUCLEOTIDE SEQUENCE [LARGE SCALE GENOMIC DNA]</scope>
</reference>
<dbReference type="FunFam" id="2.10.25.10:FF:000240">
    <property type="entry name" value="Vitamin K-dependent protein S"/>
    <property type="match status" value="1"/>
</dbReference>
<dbReference type="PROSITE" id="PS50026">
    <property type="entry name" value="EGF_3"/>
    <property type="match status" value="1"/>
</dbReference>
<evidence type="ECO:0000256" key="3">
    <source>
        <dbReference type="ARBA" id="ARBA00022536"/>
    </source>
</evidence>
<dbReference type="InterPro" id="IPR018097">
    <property type="entry name" value="EGF_Ca-bd_CS"/>
</dbReference>
<keyword evidence="4" id="KW-0732">Signal</keyword>
<evidence type="ECO:0000256" key="4">
    <source>
        <dbReference type="ARBA" id="ARBA00022729"/>
    </source>
</evidence>
<evidence type="ECO:0000256" key="5">
    <source>
        <dbReference type="ARBA" id="ARBA00022737"/>
    </source>
</evidence>
<feature type="non-terminal residue" evidence="10">
    <location>
        <position position="1"/>
    </location>
</feature>
<dbReference type="InterPro" id="IPR026823">
    <property type="entry name" value="cEGF"/>
</dbReference>
<feature type="non-terminal residue" evidence="10">
    <location>
        <position position="73"/>
    </location>
</feature>
<organism evidence="10 11">
    <name type="scientific">Lottia gigantea</name>
    <name type="common">Giant owl limpet</name>
    <dbReference type="NCBI Taxonomy" id="225164"/>
    <lineage>
        <taxon>Eukaryota</taxon>
        <taxon>Metazoa</taxon>
        <taxon>Spiralia</taxon>
        <taxon>Lophotrochozoa</taxon>
        <taxon>Mollusca</taxon>
        <taxon>Gastropoda</taxon>
        <taxon>Patellogastropoda</taxon>
        <taxon>Lottioidea</taxon>
        <taxon>Lottiidae</taxon>
        <taxon>Lottia</taxon>
    </lineage>
</organism>
<evidence type="ECO:0000313" key="11">
    <source>
        <dbReference type="Proteomes" id="UP000030746"/>
    </source>
</evidence>
<dbReference type="GO" id="GO:0005576">
    <property type="term" value="C:extracellular region"/>
    <property type="evidence" value="ECO:0007669"/>
    <property type="project" value="UniProtKB-SubCell"/>
</dbReference>
<dbReference type="InterPro" id="IPR001881">
    <property type="entry name" value="EGF-like_Ca-bd_dom"/>
</dbReference>
<dbReference type="Gene3D" id="2.10.25.10">
    <property type="entry name" value="Laminin"/>
    <property type="match status" value="2"/>
</dbReference>
<dbReference type="GeneID" id="20252817"/>
<dbReference type="InterPro" id="IPR052080">
    <property type="entry name" value="vWF_C/EGF_Fibrillin"/>
</dbReference>
<dbReference type="EMBL" id="KB202050">
    <property type="protein sequence ID" value="ESO92534.1"/>
    <property type="molecule type" value="Genomic_DNA"/>
</dbReference>
<dbReference type="PROSITE" id="PS01187">
    <property type="entry name" value="EGF_CA"/>
    <property type="match status" value="1"/>
</dbReference>
<dbReference type="SUPFAM" id="SSF57184">
    <property type="entry name" value="Growth factor receptor domain"/>
    <property type="match status" value="1"/>
</dbReference>
<evidence type="ECO:0000256" key="1">
    <source>
        <dbReference type="ARBA" id="ARBA00004613"/>
    </source>
</evidence>
<comment type="subcellular location">
    <subcellularLocation>
        <location evidence="1">Secreted</location>
    </subcellularLocation>
</comment>
<feature type="domain" description="EGF-like" evidence="9">
    <location>
        <begin position="34"/>
        <end position="69"/>
    </location>
</feature>
<evidence type="ECO:0000256" key="6">
    <source>
        <dbReference type="ARBA" id="ARBA00023157"/>
    </source>
</evidence>
<dbReference type="InterPro" id="IPR000152">
    <property type="entry name" value="EGF-type_Asp/Asn_hydroxyl_site"/>
</dbReference>
<keyword evidence="2" id="KW-0964">Secreted</keyword>
<proteinExistence type="predicted"/>
<protein>
    <recommendedName>
        <fullName evidence="9">EGF-like domain-containing protein</fullName>
    </recommendedName>
</protein>
<evidence type="ECO:0000256" key="7">
    <source>
        <dbReference type="ARBA" id="ARBA00023180"/>
    </source>
</evidence>
<keyword evidence="11" id="KW-1185">Reference proteome</keyword>
<dbReference type="OrthoDB" id="6229058at2759"/>
<dbReference type="PANTHER" id="PTHR47333:SF4">
    <property type="entry name" value="EGF-LIKE DOMAIN-CONTAINING PROTEIN"/>
    <property type="match status" value="1"/>
</dbReference>
<gene>
    <name evidence="10" type="ORF">LOTGIDRAFT_88990</name>
</gene>
<keyword evidence="5" id="KW-0677">Repeat</keyword>
<dbReference type="FunFam" id="2.10.25.10:FF:000010">
    <property type="entry name" value="Pro-epidermal growth factor"/>
    <property type="match status" value="1"/>
</dbReference>
<dbReference type="PROSITE" id="PS00010">
    <property type="entry name" value="ASX_HYDROXYL"/>
    <property type="match status" value="1"/>
</dbReference>
<dbReference type="STRING" id="225164.V4BU46"/>
<dbReference type="AlphaFoldDB" id="V4BU46"/>
<keyword evidence="7" id="KW-0325">Glycoprotein</keyword>
<feature type="disulfide bond" evidence="8">
    <location>
        <begin position="38"/>
        <end position="48"/>
    </location>
</feature>
<dbReference type="InterPro" id="IPR009030">
    <property type="entry name" value="Growth_fac_rcpt_cys_sf"/>
</dbReference>
<dbReference type="OMA" id="NENVCEG"/>
<dbReference type="Proteomes" id="UP000030746">
    <property type="component" value="Unassembled WGS sequence"/>
</dbReference>
<dbReference type="SMART" id="SM00179">
    <property type="entry name" value="EGF_CA"/>
    <property type="match status" value="2"/>
</dbReference>
<sequence length="73" mass="8196">FRACDDICVNFYGSYECRCFNGYSLNSNKRSCDDINECTVYGPCDHICRNTPGSYNCQCKTGYTLDSNGKTCS</sequence>
<dbReference type="Pfam" id="PF12662">
    <property type="entry name" value="cEGF"/>
    <property type="match status" value="1"/>
</dbReference>
<dbReference type="HOGENOM" id="CLU_004826_10_3_1"/>
<name>V4BU46_LOTGI</name>
<dbReference type="PANTHER" id="PTHR47333">
    <property type="entry name" value="VON WILLEBRAND FACTOR C AND EGF DOMAIN-CONTAINING PROTEIN"/>
    <property type="match status" value="1"/>
</dbReference>
<evidence type="ECO:0000313" key="10">
    <source>
        <dbReference type="EMBL" id="ESO92534.1"/>
    </source>
</evidence>
<dbReference type="CTD" id="20252817"/>
<dbReference type="InterPro" id="IPR000742">
    <property type="entry name" value="EGF"/>
</dbReference>